<reference evidence="1 2" key="1">
    <citation type="journal article" date="2019" name="Commun. Biol.">
        <title>The bagworm genome reveals a unique fibroin gene that provides high tensile strength.</title>
        <authorList>
            <person name="Kono N."/>
            <person name="Nakamura H."/>
            <person name="Ohtoshi R."/>
            <person name="Tomita M."/>
            <person name="Numata K."/>
            <person name="Arakawa K."/>
        </authorList>
    </citation>
    <scope>NUCLEOTIDE SEQUENCE [LARGE SCALE GENOMIC DNA]</scope>
</reference>
<comment type="caution">
    <text evidence="1">The sequence shown here is derived from an EMBL/GenBank/DDBJ whole genome shotgun (WGS) entry which is preliminary data.</text>
</comment>
<evidence type="ECO:0000313" key="2">
    <source>
        <dbReference type="Proteomes" id="UP000299102"/>
    </source>
</evidence>
<dbReference type="EMBL" id="BGZK01000507">
    <property type="protein sequence ID" value="GBP47673.1"/>
    <property type="molecule type" value="Genomic_DNA"/>
</dbReference>
<proteinExistence type="predicted"/>
<name>A0A4C1W9G2_EUMVA</name>
<evidence type="ECO:0000313" key="1">
    <source>
        <dbReference type="EMBL" id="GBP47673.1"/>
    </source>
</evidence>
<dbReference type="Proteomes" id="UP000299102">
    <property type="component" value="Unassembled WGS sequence"/>
</dbReference>
<gene>
    <name evidence="1" type="ORF">EVAR_28075_1</name>
</gene>
<dbReference type="AlphaFoldDB" id="A0A4C1W9G2"/>
<sequence>MGIGRARSDHRADRAARARASSVLDCIQCVFGRRSSLGRPRPPFSVCVGAKRRLGFDYLNIHILNRNLIAIGWPSACSIGTPLIEKDTSCPLEAGGASTGPVTYALIKSIILSELKRYECPEND</sequence>
<organism evidence="1 2">
    <name type="scientific">Eumeta variegata</name>
    <name type="common">Bagworm moth</name>
    <name type="synonym">Eumeta japonica</name>
    <dbReference type="NCBI Taxonomy" id="151549"/>
    <lineage>
        <taxon>Eukaryota</taxon>
        <taxon>Metazoa</taxon>
        <taxon>Ecdysozoa</taxon>
        <taxon>Arthropoda</taxon>
        <taxon>Hexapoda</taxon>
        <taxon>Insecta</taxon>
        <taxon>Pterygota</taxon>
        <taxon>Neoptera</taxon>
        <taxon>Endopterygota</taxon>
        <taxon>Lepidoptera</taxon>
        <taxon>Glossata</taxon>
        <taxon>Ditrysia</taxon>
        <taxon>Tineoidea</taxon>
        <taxon>Psychidae</taxon>
        <taxon>Oiketicinae</taxon>
        <taxon>Eumeta</taxon>
    </lineage>
</organism>
<accession>A0A4C1W9G2</accession>
<keyword evidence="2" id="KW-1185">Reference proteome</keyword>
<protein>
    <submittedName>
        <fullName evidence="1">Uncharacterized protein</fullName>
    </submittedName>
</protein>